<keyword evidence="2" id="KW-0472">Membrane</keyword>
<evidence type="ECO:0000256" key="1">
    <source>
        <dbReference type="SAM" id="MobiDB-lite"/>
    </source>
</evidence>
<dbReference type="Proteomes" id="UP000236248">
    <property type="component" value="Chromosome NCAV"/>
</dbReference>
<organism evidence="3 4">
    <name type="scientific">Candidatus Nitrosocaldus cavascurensis</name>
    <dbReference type="NCBI Taxonomy" id="2058097"/>
    <lineage>
        <taxon>Archaea</taxon>
        <taxon>Nitrososphaerota</taxon>
        <taxon>Nitrososphaeria</taxon>
        <taxon>Candidatus Nitrosocaldales</taxon>
        <taxon>Candidatus Nitrosocaldaceae</taxon>
        <taxon>Candidatus Nitrosocaldus</taxon>
    </lineage>
</organism>
<feature type="compositionally biased region" description="Low complexity" evidence="1">
    <location>
        <begin position="63"/>
        <end position="75"/>
    </location>
</feature>
<gene>
    <name evidence="3" type="ORF">NCAV_0298</name>
</gene>
<keyword evidence="2" id="KW-1133">Transmembrane helix</keyword>
<protein>
    <recommendedName>
        <fullName evidence="5">Transcriptional regulator</fullName>
    </recommendedName>
</protein>
<evidence type="ECO:0008006" key="5">
    <source>
        <dbReference type="Google" id="ProtNLM"/>
    </source>
</evidence>
<dbReference type="RefSeq" id="WP_103287696.1">
    <property type="nucleotide sequence ID" value="NZ_LT981265.1"/>
</dbReference>
<dbReference type="KEGG" id="ncv:NCAV_0298"/>
<sequence>MQHGRRAMGIVVFVTSIAAFMLYAWLLLASEWSLLIIKYTTLMLVACITGIFAWLGLSIAIAKSKSSRSSSSSRSGDGGHKG</sequence>
<keyword evidence="4" id="KW-1185">Reference proteome</keyword>
<name>A0A2K5APC4_9ARCH</name>
<evidence type="ECO:0000313" key="4">
    <source>
        <dbReference type="Proteomes" id="UP000236248"/>
    </source>
</evidence>
<feature type="transmembrane region" description="Helical" evidence="2">
    <location>
        <begin position="40"/>
        <end position="62"/>
    </location>
</feature>
<evidence type="ECO:0000256" key="2">
    <source>
        <dbReference type="SAM" id="Phobius"/>
    </source>
</evidence>
<dbReference type="EMBL" id="LT981265">
    <property type="protein sequence ID" value="SPC33492.1"/>
    <property type="molecule type" value="Genomic_DNA"/>
</dbReference>
<dbReference type="AlphaFoldDB" id="A0A2K5APC4"/>
<reference evidence="4" key="1">
    <citation type="submission" date="2018-01" db="EMBL/GenBank/DDBJ databases">
        <authorList>
            <person name="Kerou L M."/>
        </authorList>
    </citation>
    <scope>NUCLEOTIDE SEQUENCE [LARGE SCALE GENOMIC DNA]</scope>
    <source>
        <strain evidence="4">SCU2</strain>
    </source>
</reference>
<proteinExistence type="predicted"/>
<feature type="transmembrane region" description="Helical" evidence="2">
    <location>
        <begin position="7"/>
        <end position="28"/>
    </location>
</feature>
<evidence type="ECO:0000313" key="3">
    <source>
        <dbReference type="EMBL" id="SPC33492.1"/>
    </source>
</evidence>
<keyword evidence="2" id="KW-0812">Transmembrane</keyword>
<dbReference type="GeneID" id="41594397"/>
<feature type="region of interest" description="Disordered" evidence="1">
    <location>
        <begin position="63"/>
        <end position="82"/>
    </location>
</feature>
<accession>A0A2K5APC4</accession>